<dbReference type="InterPro" id="IPR030417">
    <property type="entry name" value="MS4A"/>
</dbReference>
<reference evidence="2" key="1">
    <citation type="journal article" date="2023" name="Mol. Biol. Evol.">
        <title>Third-Generation Sequencing Reveals the Adaptive Role of the Epigenome in Three Deep-Sea Polychaetes.</title>
        <authorList>
            <person name="Perez M."/>
            <person name="Aroh O."/>
            <person name="Sun Y."/>
            <person name="Lan Y."/>
            <person name="Juniper S.K."/>
            <person name="Young C.R."/>
            <person name="Angers B."/>
            <person name="Qian P.Y."/>
        </authorList>
    </citation>
    <scope>NUCLEOTIDE SEQUENCE</scope>
    <source>
        <strain evidence="2">P08H-3</strain>
    </source>
</reference>
<feature type="transmembrane region" description="Helical" evidence="1">
    <location>
        <begin position="94"/>
        <end position="117"/>
    </location>
</feature>
<proteinExistence type="predicted"/>
<comment type="caution">
    <text evidence="2">The sequence shown here is derived from an EMBL/GenBank/DDBJ whole genome shotgun (WGS) entry which is preliminary data.</text>
</comment>
<protein>
    <submittedName>
        <fullName evidence="2">Uncharacterized protein</fullName>
    </submittedName>
</protein>
<dbReference type="EMBL" id="JAODUP010000302">
    <property type="protein sequence ID" value="KAK2153265.1"/>
    <property type="molecule type" value="Genomic_DNA"/>
</dbReference>
<feature type="transmembrane region" description="Helical" evidence="1">
    <location>
        <begin position="149"/>
        <end position="168"/>
    </location>
</feature>
<organism evidence="2 3">
    <name type="scientific">Paralvinella palmiformis</name>
    <dbReference type="NCBI Taxonomy" id="53620"/>
    <lineage>
        <taxon>Eukaryota</taxon>
        <taxon>Metazoa</taxon>
        <taxon>Spiralia</taxon>
        <taxon>Lophotrochozoa</taxon>
        <taxon>Annelida</taxon>
        <taxon>Polychaeta</taxon>
        <taxon>Sedentaria</taxon>
        <taxon>Canalipalpata</taxon>
        <taxon>Terebellida</taxon>
        <taxon>Terebelliformia</taxon>
        <taxon>Alvinellidae</taxon>
        <taxon>Paralvinella</taxon>
    </lineage>
</organism>
<keyword evidence="3" id="KW-1185">Reference proteome</keyword>
<evidence type="ECO:0000256" key="1">
    <source>
        <dbReference type="SAM" id="Phobius"/>
    </source>
</evidence>
<sequence>MQQQVITTTTLRQPAVQIQESSESRIHHKYGSQTSLVLGALQVVIGLLCIFFNLAAILLGATHGRVCHGFWCGTIFIVGGIFGIKAAGAKTGCLITTFMVISIISTLLCVFLLSIAADGIERDKTEYCQWGFCISAYNSDDKQTREAQVAVNGLLVGLALAEIIFSIWSSVICCAAVCCGNATPRPGLVHLVSVPNQAQIAYVAPRTQTFIQPSVQTWIQPTMSTAQPQMIATAPSTNYAPPSYSSTNPGNGYVPPEAGMTYGMPAHTSFDIPQQAQAQHMPQKQPMV</sequence>
<keyword evidence="1" id="KW-0472">Membrane</keyword>
<feature type="transmembrane region" description="Helical" evidence="1">
    <location>
        <begin position="36"/>
        <end position="59"/>
    </location>
</feature>
<dbReference type="PANTHER" id="PTHR23320:SF165">
    <property type="entry name" value="MARVEL DOMAIN-CONTAINING PROTEIN"/>
    <property type="match status" value="1"/>
</dbReference>
<feature type="transmembrane region" description="Helical" evidence="1">
    <location>
        <begin position="66"/>
        <end position="88"/>
    </location>
</feature>
<evidence type="ECO:0000313" key="3">
    <source>
        <dbReference type="Proteomes" id="UP001208570"/>
    </source>
</evidence>
<dbReference type="AlphaFoldDB" id="A0AAD9N1H3"/>
<dbReference type="Proteomes" id="UP001208570">
    <property type="component" value="Unassembled WGS sequence"/>
</dbReference>
<gene>
    <name evidence="2" type="ORF">LSH36_302g02024</name>
</gene>
<dbReference type="PANTHER" id="PTHR23320">
    <property type="entry name" value="MEMBRANE-SPANNING 4-DOMAINS SUBFAMILY A MS4A -RELATED"/>
    <property type="match status" value="1"/>
</dbReference>
<keyword evidence="1" id="KW-1133">Transmembrane helix</keyword>
<name>A0AAD9N1H3_9ANNE</name>
<accession>A0AAD9N1H3</accession>
<keyword evidence="1" id="KW-0812">Transmembrane</keyword>
<evidence type="ECO:0000313" key="2">
    <source>
        <dbReference type="EMBL" id="KAK2153265.1"/>
    </source>
</evidence>